<dbReference type="AlphaFoldDB" id="A0A4Q7Y3C8"/>
<dbReference type="Proteomes" id="UP000292507">
    <property type="component" value="Unassembled WGS sequence"/>
</dbReference>
<name>A0A4Q7Y3C8_9ACTN</name>
<feature type="compositionally biased region" description="Basic and acidic residues" evidence="1">
    <location>
        <begin position="147"/>
        <end position="159"/>
    </location>
</feature>
<evidence type="ECO:0000256" key="1">
    <source>
        <dbReference type="SAM" id="MobiDB-lite"/>
    </source>
</evidence>
<sequence length="174" mass="19214">MPEFPGQRPPFDGPPGNTLALQHGAYSPRKVDPLAAELRAAVLADVSTDYLRAPRYAPALWAWARAEAQVQLLTEYLARAGEETADGVGDLEQDRVRSAYLLLHRAEARALSGRRALGLDPLAAARLGRDRAATEVDVARVMAEMDRREREARERDAQHVDGQVVDDDEDEESM</sequence>
<proteinExistence type="predicted"/>
<dbReference type="EMBL" id="SHKV01000001">
    <property type="protein sequence ID" value="RZU30473.1"/>
    <property type="molecule type" value="Genomic_DNA"/>
</dbReference>
<keyword evidence="3" id="KW-1185">Reference proteome</keyword>
<evidence type="ECO:0000313" key="2">
    <source>
        <dbReference type="EMBL" id="RZU30473.1"/>
    </source>
</evidence>
<protein>
    <submittedName>
        <fullName evidence="2">Uncharacterized protein</fullName>
    </submittedName>
</protein>
<evidence type="ECO:0000313" key="3">
    <source>
        <dbReference type="Proteomes" id="UP000292507"/>
    </source>
</evidence>
<feature type="region of interest" description="Disordered" evidence="1">
    <location>
        <begin position="147"/>
        <end position="174"/>
    </location>
</feature>
<reference evidence="2 3" key="1">
    <citation type="submission" date="2019-02" db="EMBL/GenBank/DDBJ databases">
        <title>Sequencing the genomes of 1000 actinobacteria strains.</title>
        <authorList>
            <person name="Klenk H.-P."/>
        </authorList>
    </citation>
    <scope>NUCLEOTIDE SEQUENCE [LARGE SCALE GENOMIC DNA]</scope>
    <source>
        <strain evidence="2 3">DSM 44509</strain>
    </source>
</reference>
<organism evidence="2 3">
    <name type="scientific">Blastococcus saxobsidens</name>
    <dbReference type="NCBI Taxonomy" id="138336"/>
    <lineage>
        <taxon>Bacteria</taxon>
        <taxon>Bacillati</taxon>
        <taxon>Actinomycetota</taxon>
        <taxon>Actinomycetes</taxon>
        <taxon>Geodermatophilales</taxon>
        <taxon>Geodermatophilaceae</taxon>
        <taxon>Blastococcus</taxon>
    </lineage>
</organism>
<gene>
    <name evidence="2" type="ORF">BKA19_0089</name>
</gene>
<feature type="compositionally biased region" description="Acidic residues" evidence="1">
    <location>
        <begin position="164"/>
        <end position="174"/>
    </location>
</feature>
<comment type="caution">
    <text evidence="2">The sequence shown here is derived from an EMBL/GenBank/DDBJ whole genome shotgun (WGS) entry which is preliminary data.</text>
</comment>
<accession>A0A4Q7Y3C8</accession>